<comment type="caution">
    <text evidence="2">The sequence shown here is derived from an EMBL/GenBank/DDBJ whole genome shotgun (WGS) entry which is preliminary data.</text>
</comment>
<proteinExistence type="predicted"/>
<evidence type="ECO:0000313" key="2">
    <source>
        <dbReference type="EMBL" id="RLE52800.1"/>
    </source>
</evidence>
<feature type="non-terminal residue" evidence="2">
    <location>
        <position position="1"/>
    </location>
</feature>
<protein>
    <recommendedName>
        <fullName evidence="4">DUF1616 domain-containing protein</fullName>
    </recommendedName>
</protein>
<name>A0A497F1N8_9CREN</name>
<evidence type="ECO:0000313" key="3">
    <source>
        <dbReference type="Proteomes" id="UP000269499"/>
    </source>
</evidence>
<keyword evidence="1" id="KW-0472">Membrane</keyword>
<gene>
    <name evidence="2" type="ORF">DRJ26_04225</name>
</gene>
<keyword evidence="1" id="KW-0812">Transmembrane</keyword>
<evidence type="ECO:0008006" key="4">
    <source>
        <dbReference type="Google" id="ProtNLM"/>
    </source>
</evidence>
<organism evidence="2 3">
    <name type="scientific">Thermoproteota archaeon</name>
    <dbReference type="NCBI Taxonomy" id="2056631"/>
    <lineage>
        <taxon>Archaea</taxon>
        <taxon>Thermoproteota</taxon>
    </lineage>
</organism>
<sequence length="163" mass="18232">ISHKAVITIPILAVVVTSIALSLYLTQSFTLENFEIVSTYVVWHTTTEQYEGLTVEGESKVVKLSNFWEVTVIVKSTGTEITEIKNIVINRRDILSYGDSIICISRVDNKPVFFTYNVLIEPGETAKITLLINFNGSGFSHGEIVEIRIYSQSKEKSTLLCLP</sequence>
<dbReference type="Proteomes" id="UP000269499">
    <property type="component" value="Unassembled WGS sequence"/>
</dbReference>
<dbReference type="AlphaFoldDB" id="A0A497F1N8"/>
<evidence type="ECO:0000256" key="1">
    <source>
        <dbReference type="SAM" id="Phobius"/>
    </source>
</evidence>
<feature type="transmembrane region" description="Helical" evidence="1">
    <location>
        <begin position="6"/>
        <end position="25"/>
    </location>
</feature>
<accession>A0A497F1N8</accession>
<keyword evidence="1" id="KW-1133">Transmembrane helix</keyword>
<reference evidence="2 3" key="1">
    <citation type="submission" date="2018-06" db="EMBL/GenBank/DDBJ databases">
        <title>Extensive metabolic versatility and redundancy in microbially diverse, dynamic hydrothermal sediments.</title>
        <authorList>
            <person name="Dombrowski N."/>
            <person name="Teske A."/>
            <person name="Baker B.J."/>
        </authorList>
    </citation>
    <scope>NUCLEOTIDE SEQUENCE [LARGE SCALE GENOMIC DNA]</scope>
    <source>
        <strain evidence="2">B20_G2</strain>
    </source>
</reference>
<dbReference type="EMBL" id="QMRA01000097">
    <property type="protein sequence ID" value="RLE52800.1"/>
    <property type="molecule type" value="Genomic_DNA"/>
</dbReference>